<dbReference type="Proteomes" id="UP000256345">
    <property type="component" value="Unassembled WGS sequence"/>
</dbReference>
<evidence type="ECO:0000313" key="3">
    <source>
        <dbReference type="Proteomes" id="UP000035579"/>
    </source>
</evidence>
<evidence type="ECO:0000313" key="1">
    <source>
        <dbReference type="EMBL" id="AKJ00303.1"/>
    </source>
</evidence>
<reference evidence="2 4" key="2">
    <citation type="submission" date="2018-08" db="EMBL/GenBank/DDBJ databases">
        <title>Genomic Encyclopedia of Archaeal and Bacterial Type Strains, Phase II (KMG-II): from individual species to whole genera.</title>
        <authorList>
            <person name="Goeker M."/>
        </authorList>
    </citation>
    <scope>NUCLEOTIDE SEQUENCE [LARGE SCALE GENOMIC DNA]</scope>
    <source>
        <strain evidence="2 4">DSM 2261</strain>
    </source>
</reference>
<gene>
    <name evidence="1" type="ORF">AA314_01929</name>
    <name evidence="2" type="ORF">ATI61_104290</name>
</gene>
<reference evidence="1 3" key="1">
    <citation type="submission" date="2015-05" db="EMBL/GenBank/DDBJ databases">
        <title>Genome assembly of Archangium gephyra DSM 2261.</title>
        <authorList>
            <person name="Sharma G."/>
            <person name="Subramanian S."/>
        </authorList>
    </citation>
    <scope>NUCLEOTIDE SEQUENCE [LARGE SCALE GENOMIC DNA]</scope>
    <source>
        <strain evidence="1 3">DSM 2261</strain>
    </source>
</reference>
<accession>A0AAC8Q3C7</accession>
<dbReference type="Proteomes" id="UP000035579">
    <property type="component" value="Chromosome"/>
</dbReference>
<dbReference type="EMBL" id="QUMU01000004">
    <property type="protein sequence ID" value="REG33000.1"/>
    <property type="molecule type" value="Genomic_DNA"/>
</dbReference>
<dbReference type="RefSeq" id="WP_047855159.1">
    <property type="nucleotide sequence ID" value="NZ_CP011509.1"/>
</dbReference>
<name>A0AAC8Q3C7_9BACT</name>
<dbReference type="KEGG" id="age:AA314_01929"/>
<sequence length="141" mass="16342">MTPHLIAGPVFSHYGLKNWTMLFLPEEVVCVPHRFWPILQMMLFTSLLMPGRAYAVASQEQARAREEWSTVDSARLPARAWRMPLSTLQRIELRRVVLTASELRIQQAGQGEHIFGIFDPTQLGQYAEALRRAYPRIFFEQ</sequence>
<keyword evidence="4" id="KW-1185">Reference proteome</keyword>
<evidence type="ECO:0000313" key="2">
    <source>
        <dbReference type="EMBL" id="REG33000.1"/>
    </source>
</evidence>
<protein>
    <submittedName>
        <fullName evidence="1">Uncharacterized protein</fullName>
    </submittedName>
</protein>
<organism evidence="1 3">
    <name type="scientific">Archangium gephyra</name>
    <dbReference type="NCBI Taxonomy" id="48"/>
    <lineage>
        <taxon>Bacteria</taxon>
        <taxon>Pseudomonadati</taxon>
        <taxon>Myxococcota</taxon>
        <taxon>Myxococcia</taxon>
        <taxon>Myxococcales</taxon>
        <taxon>Cystobacterineae</taxon>
        <taxon>Archangiaceae</taxon>
        <taxon>Archangium</taxon>
    </lineage>
</organism>
<dbReference type="AlphaFoldDB" id="A0AAC8Q3C7"/>
<dbReference type="EMBL" id="CP011509">
    <property type="protein sequence ID" value="AKJ00303.1"/>
    <property type="molecule type" value="Genomic_DNA"/>
</dbReference>
<evidence type="ECO:0000313" key="4">
    <source>
        <dbReference type="Proteomes" id="UP000256345"/>
    </source>
</evidence>
<proteinExistence type="predicted"/>